<dbReference type="SUPFAM" id="SSF53448">
    <property type="entry name" value="Nucleotide-diphospho-sugar transferases"/>
    <property type="match status" value="1"/>
</dbReference>
<organism evidence="2 3">
    <name type="scientific">Bacillus benzoevorans</name>
    <dbReference type="NCBI Taxonomy" id="1456"/>
    <lineage>
        <taxon>Bacteria</taxon>
        <taxon>Bacillati</taxon>
        <taxon>Bacillota</taxon>
        <taxon>Bacilli</taxon>
        <taxon>Bacillales</taxon>
        <taxon>Bacillaceae</taxon>
        <taxon>Bacillus</taxon>
    </lineage>
</organism>
<dbReference type="PANTHER" id="PTHR43630">
    <property type="entry name" value="POLY-BETA-1,6-N-ACETYL-D-GLUCOSAMINE SYNTHASE"/>
    <property type="match status" value="1"/>
</dbReference>
<evidence type="ECO:0000313" key="3">
    <source>
        <dbReference type="Proteomes" id="UP000531594"/>
    </source>
</evidence>
<dbReference type="RefSeq" id="WP_246439701.1">
    <property type="nucleotide sequence ID" value="NZ_JACHGK010000020.1"/>
</dbReference>
<gene>
    <name evidence="2" type="ORF">HNR53_004049</name>
</gene>
<proteinExistence type="predicted"/>
<dbReference type="Pfam" id="PF00535">
    <property type="entry name" value="Glycos_transf_2"/>
    <property type="match status" value="1"/>
</dbReference>
<keyword evidence="3" id="KW-1185">Reference proteome</keyword>
<feature type="domain" description="Glycosyltransferase 2-like" evidence="1">
    <location>
        <begin position="18"/>
        <end position="156"/>
    </location>
</feature>
<dbReference type="AlphaFoldDB" id="A0A7X0HV25"/>
<name>A0A7X0HV25_9BACI</name>
<comment type="caution">
    <text evidence="2">The sequence shown here is derived from an EMBL/GenBank/DDBJ whole genome shotgun (WGS) entry which is preliminary data.</text>
</comment>
<dbReference type="EMBL" id="JACHGK010000020">
    <property type="protein sequence ID" value="MBB6447369.1"/>
    <property type="molecule type" value="Genomic_DNA"/>
</dbReference>
<keyword evidence="2" id="KW-0808">Transferase</keyword>
<dbReference type="Proteomes" id="UP000531594">
    <property type="component" value="Unassembled WGS sequence"/>
</dbReference>
<evidence type="ECO:0000259" key="1">
    <source>
        <dbReference type="Pfam" id="PF00535"/>
    </source>
</evidence>
<dbReference type="InterPro" id="IPR001173">
    <property type="entry name" value="Glyco_trans_2-like"/>
</dbReference>
<dbReference type="Gene3D" id="3.90.550.10">
    <property type="entry name" value="Spore Coat Polysaccharide Biosynthesis Protein SpsA, Chain A"/>
    <property type="match status" value="1"/>
</dbReference>
<evidence type="ECO:0000313" key="2">
    <source>
        <dbReference type="EMBL" id="MBB6447369.1"/>
    </source>
</evidence>
<protein>
    <submittedName>
        <fullName evidence="2">Glycosyltransferase involved in cell wall biosynthesis</fullName>
    </submittedName>
</protein>
<dbReference type="GO" id="GO:0016740">
    <property type="term" value="F:transferase activity"/>
    <property type="evidence" value="ECO:0007669"/>
    <property type="project" value="UniProtKB-KW"/>
</dbReference>
<sequence>MMLSNDGMRKTGGNRLTAIMQVRNEADRFLEACLKDLSEFVDDIIIVDDASTDGTPSICRSFAKVSTLITLEQSKFHKEWELRSLLWNVACSKKPDWLLAVDADEFYEEKAKMSMRMLMDQDRYDWVGFRFFDFWGGITHYRDDKLWQIHRRHTCTLMRYLPGYHYFYPKMDHHVPRFPLSYAALPGFLSEFRVKHYGWAISKEERYRKYLRYMERDPEGQWGSLEQYQSILDKNPNLVPWRE</sequence>
<reference evidence="2 3" key="1">
    <citation type="submission" date="2020-08" db="EMBL/GenBank/DDBJ databases">
        <title>Genomic Encyclopedia of Type Strains, Phase IV (KMG-IV): sequencing the most valuable type-strain genomes for metagenomic binning, comparative biology and taxonomic classification.</title>
        <authorList>
            <person name="Goeker M."/>
        </authorList>
    </citation>
    <scope>NUCLEOTIDE SEQUENCE [LARGE SCALE GENOMIC DNA]</scope>
    <source>
        <strain evidence="2 3">DSM 5391</strain>
    </source>
</reference>
<dbReference type="InterPro" id="IPR029044">
    <property type="entry name" value="Nucleotide-diphossugar_trans"/>
</dbReference>
<accession>A0A7X0HV25</accession>
<dbReference type="PANTHER" id="PTHR43630:SF2">
    <property type="entry name" value="GLYCOSYLTRANSFERASE"/>
    <property type="match status" value="1"/>
</dbReference>